<keyword evidence="1 2" id="KW-0129">CBS domain</keyword>
<protein>
    <submittedName>
        <fullName evidence="4">CBS-domain-containing membrane protein</fullName>
    </submittedName>
</protein>
<dbReference type="PANTHER" id="PTHR43080:SF2">
    <property type="entry name" value="CBS DOMAIN-CONTAINING PROTEIN"/>
    <property type="match status" value="1"/>
</dbReference>
<dbReference type="Gene3D" id="3.10.580.10">
    <property type="entry name" value="CBS-domain"/>
    <property type="match status" value="1"/>
</dbReference>
<gene>
    <name evidence="4" type="ORF">FHU40_000023</name>
</gene>
<sequence>MLVQEAMAREPVTVTVQTSIKEALRRLCDHAITAMPVVDADGRLRGIVSEADLIQDLVARDPRALERPITVEPLYPPVTVEDVYTRATVTVAPDDDVATAVELMTATGAKSLPVVDRRHRLLGILSRSDVVRALARGDEAIASDVTALLSSLGHDDWLVDVDDGAVSITGPADAAEAALARALANTAAGVVDVRINLG</sequence>
<dbReference type="PROSITE" id="PS51371">
    <property type="entry name" value="CBS"/>
    <property type="match status" value="2"/>
</dbReference>
<accession>A0A7W4VR35</accession>
<feature type="domain" description="CBS" evidence="3">
    <location>
        <begin position="7"/>
        <end position="65"/>
    </location>
</feature>
<name>A0A7W4VR35_9ACTN</name>
<evidence type="ECO:0000256" key="1">
    <source>
        <dbReference type="ARBA" id="ARBA00023122"/>
    </source>
</evidence>
<keyword evidence="5" id="KW-1185">Reference proteome</keyword>
<dbReference type="Pfam" id="PF00571">
    <property type="entry name" value="CBS"/>
    <property type="match status" value="2"/>
</dbReference>
<feature type="domain" description="CBS" evidence="3">
    <location>
        <begin position="84"/>
        <end position="141"/>
    </location>
</feature>
<dbReference type="AlphaFoldDB" id="A0A7W4VR35"/>
<dbReference type="SUPFAM" id="SSF54631">
    <property type="entry name" value="CBS-domain pair"/>
    <property type="match status" value="1"/>
</dbReference>
<dbReference type="RefSeq" id="WP_183590277.1">
    <property type="nucleotide sequence ID" value="NZ_JACHWR010000001.1"/>
</dbReference>
<dbReference type="EMBL" id="JACHWR010000001">
    <property type="protein sequence ID" value="MBB3040222.1"/>
    <property type="molecule type" value="Genomic_DNA"/>
</dbReference>
<evidence type="ECO:0000313" key="5">
    <source>
        <dbReference type="Proteomes" id="UP000589626"/>
    </source>
</evidence>
<comment type="caution">
    <text evidence="4">The sequence shown here is derived from an EMBL/GenBank/DDBJ whole genome shotgun (WGS) entry which is preliminary data.</text>
</comment>
<dbReference type="InterPro" id="IPR000644">
    <property type="entry name" value="CBS_dom"/>
</dbReference>
<dbReference type="InterPro" id="IPR051257">
    <property type="entry name" value="Diverse_CBS-Domain"/>
</dbReference>
<dbReference type="PANTHER" id="PTHR43080">
    <property type="entry name" value="CBS DOMAIN-CONTAINING PROTEIN CBSX3, MITOCHONDRIAL"/>
    <property type="match status" value="1"/>
</dbReference>
<proteinExistence type="predicted"/>
<evidence type="ECO:0000256" key="2">
    <source>
        <dbReference type="PROSITE-ProRule" id="PRU00703"/>
    </source>
</evidence>
<reference evidence="4 5" key="1">
    <citation type="submission" date="2020-08" db="EMBL/GenBank/DDBJ databases">
        <title>Sequencing the genomes of 1000 actinobacteria strains.</title>
        <authorList>
            <person name="Klenk H.-P."/>
        </authorList>
    </citation>
    <scope>NUCLEOTIDE SEQUENCE [LARGE SCALE GENOMIC DNA]</scope>
    <source>
        <strain evidence="4 5">DSM 105498</strain>
    </source>
</reference>
<organism evidence="4 5">
    <name type="scientific">Nocardioides soli</name>
    <dbReference type="NCBI Taxonomy" id="1036020"/>
    <lineage>
        <taxon>Bacteria</taxon>
        <taxon>Bacillati</taxon>
        <taxon>Actinomycetota</taxon>
        <taxon>Actinomycetes</taxon>
        <taxon>Propionibacteriales</taxon>
        <taxon>Nocardioidaceae</taxon>
        <taxon>Nocardioides</taxon>
    </lineage>
</organism>
<dbReference type="InterPro" id="IPR046342">
    <property type="entry name" value="CBS_dom_sf"/>
</dbReference>
<dbReference type="SMART" id="SM00116">
    <property type="entry name" value="CBS"/>
    <property type="match status" value="2"/>
</dbReference>
<evidence type="ECO:0000313" key="4">
    <source>
        <dbReference type="EMBL" id="MBB3040222.1"/>
    </source>
</evidence>
<dbReference type="Proteomes" id="UP000589626">
    <property type="component" value="Unassembled WGS sequence"/>
</dbReference>
<evidence type="ECO:0000259" key="3">
    <source>
        <dbReference type="PROSITE" id="PS51371"/>
    </source>
</evidence>